<dbReference type="InterPro" id="IPR009214">
    <property type="entry name" value="DUF1129"/>
</dbReference>
<protein>
    <submittedName>
        <fullName evidence="3">DUF1129 domain-containing protein</fullName>
    </submittedName>
</protein>
<evidence type="ECO:0000256" key="1">
    <source>
        <dbReference type="SAM" id="MobiDB-lite"/>
    </source>
</evidence>
<dbReference type="Proteomes" id="UP000777303">
    <property type="component" value="Unassembled WGS sequence"/>
</dbReference>
<proteinExistence type="predicted"/>
<evidence type="ECO:0000313" key="4">
    <source>
        <dbReference type="Proteomes" id="UP000777303"/>
    </source>
</evidence>
<dbReference type="AlphaFoldDB" id="A0A948TJ95"/>
<evidence type="ECO:0000256" key="2">
    <source>
        <dbReference type="SAM" id="Phobius"/>
    </source>
</evidence>
<keyword evidence="2" id="KW-1133">Transmembrane helix</keyword>
<reference evidence="3" key="1">
    <citation type="journal article" date="2021" name="PeerJ">
        <title>Extensive microbial diversity within the chicken gut microbiome revealed by metagenomics and culture.</title>
        <authorList>
            <person name="Gilroy R."/>
            <person name="Ravi A."/>
            <person name="Getino M."/>
            <person name="Pursley I."/>
            <person name="Horton D.L."/>
            <person name="Alikhan N.F."/>
            <person name="Baker D."/>
            <person name="Gharbi K."/>
            <person name="Hall N."/>
            <person name="Watson M."/>
            <person name="Adriaenssens E.M."/>
            <person name="Foster-Nyarko E."/>
            <person name="Jarju S."/>
            <person name="Secka A."/>
            <person name="Antonio M."/>
            <person name="Oren A."/>
            <person name="Chaudhuri R.R."/>
            <person name="La Ragione R."/>
            <person name="Hildebrand F."/>
            <person name="Pallen M.J."/>
        </authorList>
    </citation>
    <scope>NUCLEOTIDE SEQUENCE</scope>
    <source>
        <strain evidence="3">F6-6636</strain>
    </source>
</reference>
<feature type="transmembrane region" description="Helical" evidence="2">
    <location>
        <begin position="190"/>
        <end position="214"/>
    </location>
</feature>
<accession>A0A948TJ95</accession>
<keyword evidence="2" id="KW-0472">Membrane</keyword>
<organism evidence="3 4">
    <name type="scientific">Candidatus Paralactobacillus gallistercoris</name>
    <dbReference type="NCBI Taxonomy" id="2838724"/>
    <lineage>
        <taxon>Bacteria</taxon>
        <taxon>Bacillati</taxon>
        <taxon>Bacillota</taxon>
        <taxon>Bacilli</taxon>
        <taxon>Lactobacillales</taxon>
        <taxon>Lactobacillaceae</taxon>
        <taxon>Lactobacillus</taxon>
    </lineage>
</organism>
<reference evidence="3" key="2">
    <citation type="submission" date="2021-04" db="EMBL/GenBank/DDBJ databases">
        <authorList>
            <person name="Gilroy R."/>
        </authorList>
    </citation>
    <scope>NUCLEOTIDE SEQUENCE</scope>
    <source>
        <strain evidence="3">F6-6636</strain>
    </source>
</reference>
<name>A0A948TJ95_9LACO</name>
<dbReference type="Pfam" id="PF06570">
    <property type="entry name" value="DUF1129"/>
    <property type="match status" value="1"/>
</dbReference>
<sequence length="253" mass="27710">MAEDNKSEQQLASATTTQATSEPHNVANAKNQRIAAAARQKDDAPAEIAKHLSKKNTDYVFKLKKGLAATDLSAERQKAIIDEMLPKIIEGQHQGKTANVLFGPVSERIDKILHAPVPAKPTPFWMSAIDMGCTFLAMFAAVYGLFGLFSPKMAKSATNGWITLIAIALAAGALMAYSTKWVNNKKRGSFLRILVVSLAAVFVMMVILSLIMMIPRQINFIVPPVPELILAAVAYGAHYLLKKHFKPLGYFRE</sequence>
<comment type="caution">
    <text evidence="3">The sequence shown here is derived from an EMBL/GenBank/DDBJ whole genome shotgun (WGS) entry which is preliminary data.</text>
</comment>
<dbReference type="EMBL" id="JAHLFS010000031">
    <property type="protein sequence ID" value="MBU3851486.1"/>
    <property type="molecule type" value="Genomic_DNA"/>
</dbReference>
<feature type="transmembrane region" description="Helical" evidence="2">
    <location>
        <begin position="128"/>
        <end position="149"/>
    </location>
</feature>
<evidence type="ECO:0000313" key="3">
    <source>
        <dbReference type="EMBL" id="MBU3851486.1"/>
    </source>
</evidence>
<feature type="compositionally biased region" description="Low complexity" evidence="1">
    <location>
        <begin position="8"/>
        <end position="38"/>
    </location>
</feature>
<gene>
    <name evidence="3" type="ORF">H9901_02190</name>
</gene>
<keyword evidence="2" id="KW-0812">Transmembrane</keyword>
<feature type="transmembrane region" description="Helical" evidence="2">
    <location>
        <begin position="161"/>
        <end position="178"/>
    </location>
</feature>
<feature type="region of interest" description="Disordered" evidence="1">
    <location>
        <begin position="1"/>
        <end position="42"/>
    </location>
</feature>
<feature type="transmembrane region" description="Helical" evidence="2">
    <location>
        <begin position="220"/>
        <end position="241"/>
    </location>
</feature>